<keyword evidence="2 5" id="KW-0812">Transmembrane</keyword>
<evidence type="ECO:0000256" key="4">
    <source>
        <dbReference type="ARBA" id="ARBA00023136"/>
    </source>
</evidence>
<protein>
    <submittedName>
        <fullName evidence="6">Uncharacterized protein</fullName>
    </submittedName>
</protein>
<sequence>MEITGILSSEDKNIIIFPGFPDLVVTTFSKDEFDSRLSRVDLNATNLFIELISVGIIILGALIAGARDLSFDAYGYAVVFTANICTAIYLASIARIGKSSGLNSFGLMWCNGIICAPILLLWTSVRGDLEVTMNFPLLFYPGFQVVMLFSCILAFLINYYVFLNTALNSALTQTICGNLKDLFTIGIGWLLFGGLPFDLSVLHNVSTNAAFCFQLNVVGQSLGFLGSCLYAYCKFQGK</sequence>
<feature type="transmembrane region" description="Helical" evidence="5">
    <location>
        <begin position="105"/>
        <end position="125"/>
    </location>
</feature>
<keyword evidence="7" id="KW-1185">Reference proteome</keyword>
<feature type="transmembrane region" description="Helical" evidence="5">
    <location>
        <begin position="137"/>
        <end position="161"/>
    </location>
</feature>
<evidence type="ECO:0000313" key="6">
    <source>
        <dbReference type="EMBL" id="KAH7574391.1"/>
    </source>
</evidence>
<reference evidence="6 7" key="1">
    <citation type="submission" date="2021-02" db="EMBL/GenBank/DDBJ databases">
        <title>Plant Genome Project.</title>
        <authorList>
            <person name="Zhang R.-G."/>
        </authorList>
    </citation>
    <scope>NUCLEOTIDE SEQUENCE [LARGE SCALE GENOMIC DNA]</scope>
    <source>
        <tissue evidence="6">Leaves</tissue>
    </source>
</reference>
<evidence type="ECO:0000256" key="2">
    <source>
        <dbReference type="ARBA" id="ARBA00022692"/>
    </source>
</evidence>
<organism evidence="6 7">
    <name type="scientific">Xanthoceras sorbifolium</name>
    <dbReference type="NCBI Taxonomy" id="99658"/>
    <lineage>
        <taxon>Eukaryota</taxon>
        <taxon>Viridiplantae</taxon>
        <taxon>Streptophyta</taxon>
        <taxon>Embryophyta</taxon>
        <taxon>Tracheophyta</taxon>
        <taxon>Spermatophyta</taxon>
        <taxon>Magnoliopsida</taxon>
        <taxon>eudicotyledons</taxon>
        <taxon>Gunneridae</taxon>
        <taxon>Pentapetalae</taxon>
        <taxon>rosids</taxon>
        <taxon>malvids</taxon>
        <taxon>Sapindales</taxon>
        <taxon>Sapindaceae</taxon>
        <taxon>Xanthoceroideae</taxon>
        <taxon>Xanthoceras</taxon>
    </lineage>
</organism>
<evidence type="ECO:0000256" key="3">
    <source>
        <dbReference type="ARBA" id="ARBA00022989"/>
    </source>
</evidence>
<feature type="transmembrane region" description="Helical" evidence="5">
    <location>
        <begin position="73"/>
        <end position="93"/>
    </location>
</feature>
<feature type="transmembrane region" description="Helical" evidence="5">
    <location>
        <begin position="47"/>
        <end position="67"/>
    </location>
</feature>
<proteinExistence type="predicted"/>
<evidence type="ECO:0000256" key="1">
    <source>
        <dbReference type="ARBA" id="ARBA00004141"/>
    </source>
</evidence>
<keyword evidence="4 5" id="KW-0472">Membrane</keyword>
<dbReference type="PANTHER" id="PTHR11132">
    <property type="entry name" value="SOLUTE CARRIER FAMILY 35"/>
    <property type="match status" value="1"/>
</dbReference>
<accession>A0ABQ8ICV6</accession>
<gene>
    <name evidence="6" type="ORF">JRO89_XS03G0290600</name>
</gene>
<comment type="caution">
    <text evidence="6">The sequence shown here is derived from an EMBL/GenBank/DDBJ whole genome shotgun (WGS) entry which is preliminary data.</text>
</comment>
<dbReference type="InterPro" id="IPR050186">
    <property type="entry name" value="TPT_transporter"/>
</dbReference>
<feature type="transmembrane region" description="Helical" evidence="5">
    <location>
        <begin position="182"/>
        <end position="202"/>
    </location>
</feature>
<dbReference type="EMBL" id="JAFEMO010000003">
    <property type="protein sequence ID" value="KAH7574391.1"/>
    <property type="molecule type" value="Genomic_DNA"/>
</dbReference>
<feature type="transmembrane region" description="Helical" evidence="5">
    <location>
        <begin position="208"/>
        <end position="232"/>
    </location>
</feature>
<keyword evidence="3 5" id="KW-1133">Transmembrane helix</keyword>
<name>A0ABQ8ICV6_9ROSI</name>
<evidence type="ECO:0000313" key="7">
    <source>
        <dbReference type="Proteomes" id="UP000827721"/>
    </source>
</evidence>
<comment type="subcellular location">
    <subcellularLocation>
        <location evidence="1">Membrane</location>
        <topology evidence="1">Multi-pass membrane protein</topology>
    </subcellularLocation>
</comment>
<dbReference type="Proteomes" id="UP000827721">
    <property type="component" value="Unassembled WGS sequence"/>
</dbReference>
<evidence type="ECO:0000256" key="5">
    <source>
        <dbReference type="SAM" id="Phobius"/>
    </source>
</evidence>